<sequence length="82" mass="8765">MAGKGNGGAGGDGGSIIWSIIWFLILFFVGFWLAGFCAGFHILFQPFSVCIEGCSGIQELLLKGFHFPRLCAENMMAGKAGF</sequence>
<protein>
    <recommendedName>
        <fullName evidence="4">Transmembrane protein</fullName>
    </recommendedName>
</protein>
<dbReference type="OrthoDB" id="8912589at2759"/>
<dbReference type="AlphaFoldDB" id="A0A8J2WEL4"/>
<dbReference type="PANTHER" id="PTHR39948:SF1">
    <property type="entry name" value="GEO11419P1"/>
    <property type="match status" value="1"/>
</dbReference>
<keyword evidence="1" id="KW-0472">Membrane</keyword>
<comment type="caution">
    <text evidence="2">The sequence shown here is derived from an EMBL/GenBank/DDBJ whole genome shotgun (WGS) entry which is preliminary data.</text>
</comment>
<evidence type="ECO:0000313" key="2">
    <source>
        <dbReference type="EMBL" id="CAH0101716.1"/>
    </source>
</evidence>
<feature type="transmembrane region" description="Helical" evidence="1">
    <location>
        <begin position="20"/>
        <end position="44"/>
    </location>
</feature>
<keyword evidence="1" id="KW-0812">Transmembrane</keyword>
<dbReference type="EMBL" id="CAKKLH010000065">
    <property type="protein sequence ID" value="CAH0101716.1"/>
    <property type="molecule type" value="Genomic_DNA"/>
</dbReference>
<name>A0A8J2WEL4_9CRUS</name>
<reference evidence="2" key="1">
    <citation type="submission" date="2021-11" db="EMBL/GenBank/DDBJ databases">
        <authorList>
            <person name="Schell T."/>
        </authorList>
    </citation>
    <scope>NUCLEOTIDE SEQUENCE</scope>
    <source>
        <strain evidence="2">M5</strain>
    </source>
</reference>
<gene>
    <name evidence="2" type="ORF">DGAL_LOCUS4055</name>
</gene>
<evidence type="ECO:0000256" key="1">
    <source>
        <dbReference type="SAM" id="Phobius"/>
    </source>
</evidence>
<accession>A0A8J2WEL4</accession>
<evidence type="ECO:0000313" key="3">
    <source>
        <dbReference type="Proteomes" id="UP000789390"/>
    </source>
</evidence>
<dbReference type="PANTHER" id="PTHR39948">
    <property type="entry name" value="GEO11419P1"/>
    <property type="match status" value="1"/>
</dbReference>
<evidence type="ECO:0008006" key="4">
    <source>
        <dbReference type="Google" id="ProtNLM"/>
    </source>
</evidence>
<organism evidence="2 3">
    <name type="scientific">Daphnia galeata</name>
    <dbReference type="NCBI Taxonomy" id="27404"/>
    <lineage>
        <taxon>Eukaryota</taxon>
        <taxon>Metazoa</taxon>
        <taxon>Ecdysozoa</taxon>
        <taxon>Arthropoda</taxon>
        <taxon>Crustacea</taxon>
        <taxon>Branchiopoda</taxon>
        <taxon>Diplostraca</taxon>
        <taxon>Cladocera</taxon>
        <taxon>Anomopoda</taxon>
        <taxon>Daphniidae</taxon>
        <taxon>Daphnia</taxon>
    </lineage>
</organism>
<dbReference type="Proteomes" id="UP000789390">
    <property type="component" value="Unassembled WGS sequence"/>
</dbReference>
<proteinExistence type="predicted"/>
<keyword evidence="1" id="KW-1133">Transmembrane helix</keyword>
<keyword evidence="3" id="KW-1185">Reference proteome</keyword>